<feature type="region of interest" description="Disordered" evidence="2">
    <location>
        <begin position="1"/>
        <end position="22"/>
    </location>
</feature>
<proteinExistence type="predicted"/>
<evidence type="ECO:0000313" key="5">
    <source>
        <dbReference type="Proteomes" id="UP001212841"/>
    </source>
</evidence>
<organism evidence="4 5">
    <name type="scientific">Rhizophlyctis rosea</name>
    <dbReference type="NCBI Taxonomy" id="64517"/>
    <lineage>
        <taxon>Eukaryota</taxon>
        <taxon>Fungi</taxon>
        <taxon>Fungi incertae sedis</taxon>
        <taxon>Chytridiomycota</taxon>
        <taxon>Chytridiomycota incertae sedis</taxon>
        <taxon>Chytridiomycetes</taxon>
        <taxon>Rhizophlyctidales</taxon>
        <taxon>Rhizophlyctidaceae</taxon>
        <taxon>Rhizophlyctis</taxon>
    </lineage>
</organism>
<gene>
    <name evidence="4" type="ORF">HK097_004465</name>
</gene>
<keyword evidence="1" id="KW-0175">Coiled coil</keyword>
<keyword evidence="5" id="KW-1185">Reference proteome</keyword>
<dbReference type="EMBL" id="JADGJD010002142">
    <property type="protein sequence ID" value="KAJ3034591.1"/>
    <property type="molecule type" value="Genomic_DNA"/>
</dbReference>
<protein>
    <submittedName>
        <fullName evidence="4">Uncharacterized protein</fullName>
    </submittedName>
</protein>
<evidence type="ECO:0000256" key="3">
    <source>
        <dbReference type="SAM" id="Phobius"/>
    </source>
</evidence>
<sequence>MVRPQSQRPYSQARTADSNNKGSNTPLILLGLAAVLGGGYYYTQHSAGKPLFNSAADSVKHGDLSSAASKAKAGIELSTHYPELTSTLTSLFGTETANQISKALAATRDIQKAISSELSSSPSGSSLRQKADALQDDIKAALKDAVELQKKAVKELGPSAKAHYEAVKSSVEGKEKDLGDRLESAIKALKKEGKDFYREAVGSHVGEEVRIRLQGLVERVEDLKKQTEEALKKERKD</sequence>
<dbReference type="Proteomes" id="UP001212841">
    <property type="component" value="Unassembled WGS sequence"/>
</dbReference>
<keyword evidence="3" id="KW-0812">Transmembrane</keyword>
<evidence type="ECO:0000256" key="2">
    <source>
        <dbReference type="SAM" id="MobiDB-lite"/>
    </source>
</evidence>
<keyword evidence="3" id="KW-1133">Transmembrane helix</keyword>
<accession>A0AAD5S1A0</accession>
<reference evidence="4" key="1">
    <citation type="submission" date="2020-05" db="EMBL/GenBank/DDBJ databases">
        <title>Phylogenomic resolution of chytrid fungi.</title>
        <authorList>
            <person name="Stajich J.E."/>
            <person name="Amses K."/>
            <person name="Simmons R."/>
            <person name="Seto K."/>
            <person name="Myers J."/>
            <person name="Bonds A."/>
            <person name="Quandt C.A."/>
            <person name="Barry K."/>
            <person name="Liu P."/>
            <person name="Grigoriev I."/>
            <person name="Longcore J.E."/>
            <person name="James T.Y."/>
        </authorList>
    </citation>
    <scope>NUCLEOTIDE SEQUENCE</scope>
    <source>
        <strain evidence="4">JEL0318</strain>
    </source>
</reference>
<comment type="caution">
    <text evidence="4">The sequence shown here is derived from an EMBL/GenBank/DDBJ whole genome shotgun (WGS) entry which is preliminary data.</text>
</comment>
<evidence type="ECO:0000313" key="4">
    <source>
        <dbReference type="EMBL" id="KAJ3034591.1"/>
    </source>
</evidence>
<feature type="coiled-coil region" evidence="1">
    <location>
        <begin position="206"/>
        <end position="237"/>
    </location>
</feature>
<feature type="transmembrane region" description="Helical" evidence="3">
    <location>
        <begin position="27"/>
        <end position="43"/>
    </location>
</feature>
<keyword evidence="3" id="KW-0472">Membrane</keyword>
<evidence type="ECO:0000256" key="1">
    <source>
        <dbReference type="SAM" id="Coils"/>
    </source>
</evidence>
<dbReference type="AlphaFoldDB" id="A0AAD5S1A0"/>
<name>A0AAD5S1A0_9FUNG</name>